<dbReference type="EMBL" id="VSKK01000006">
    <property type="protein sequence ID" value="TYB74068.1"/>
    <property type="molecule type" value="Genomic_DNA"/>
</dbReference>
<dbReference type="PROSITE" id="PS50109">
    <property type="entry name" value="HIS_KIN"/>
    <property type="match status" value="1"/>
</dbReference>
<name>A0A5D0R050_9FLAO</name>
<dbReference type="InterPro" id="IPR005467">
    <property type="entry name" value="His_kinase_dom"/>
</dbReference>
<feature type="domain" description="Histidine kinase" evidence="1">
    <location>
        <begin position="1"/>
        <end position="82"/>
    </location>
</feature>
<dbReference type="AlphaFoldDB" id="A0A5D0R050"/>
<sequence length="82" mass="9261">MSDIVDGNNLSIRITNTGNIISKLEEKYLFNYFFRGINSKAKMGFGLGLVLTKKILKVNHATISYRSSKNNLNSFEVKFPLS</sequence>
<accession>A0A5D0R050</accession>
<dbReference type="OrthoDB" id="594725at2"/>
<dbReference type="InterPro" id="IPR003594">
    <property type="entry name" value="HATPase_dom"/>
</dbReference>
<dbReference type="SUPFAM" id="SSF55874">
    <property type="entry name" value="ATPase domain of HSP90 chaperone/DNA topoisomerase II/histidine kinase"/>
    <property type="match status" value="1"/>
</dbReference>
<reference evidence="2 3" key="1">
    <citation type="submission" date="2019-08" db="EMBL/GenBank/DDBJ databases">
        <title>Genomes of Antarctic Bizionia species.</title>
        <authorList>
            <person name="Bowman J.P."/>
        </authorList>
    </citation>
    <scope>NUCLEOTIDE SEQUENCE [LARGE SCALE GENOMIC DNA]</scope>
    <source>
        <strain evidence="2 3">ADA-4</strain>
    </source>
</reference>
<keyword evidence="3" id="KW-1185">Reference proteome</keyword>
<protein>
    <recommendedName>
        <fullName evidence="1">Histidine kinase domain-containing protein</fullName>
    </recommendedName>
</protein>
<dbReference type="Proteomes" id="UP000323720">
    <property type="component" value="Unassembled WGS sequence"/>
</dbReference>
<organism evidence="2 3">
    <name type="scientific">Bizionia myxarmorum</name>
    <dbReference type="NCBI Taxonomy" id="291186"/>
    <lineage>
        <taxon>Bacteria</taxon>
        <taxon>Pseudomonadati</taxon>
        <taxon>Bacteroidota</taxon>
        <taxon>Flavobacteriia</taxon>
        <taxon>Flavobacteriales</taxon>
        <taxon>Flavobacteriaceae</taxon>
        <taxon>Bizionia</taxon>
    </lineage>
</organism>
<comment type="caution">
    <text evidence="2">The sequence shown here is derived from an EMBL/GenBank/DDBJ whole genome shotgun (WGS) entry which is preliminary data.</text>
</comment>
<evidence type="ECO:0000313" key="3">
    <source>
        <dbReference type="Proteomes" id="UP000323720"/>
    </source>
</evidence>
<evidence type="ECO:0000259" key="1">
    <source>
        <dbReference type="PROSITE" id="PS50109"/>
    </source>
</evidence>
<gene>
    <name evidence="2" type="ORF">ES674_14820</name>
</gene>
<dbReference type="InterPro" id="IPR036890">
    <property type="entry name" value="HATPase_C_sf"/>
</dbReference>
<dbReference type="Pfam" id="PF02518">
    <property type="entry name" value="HATPase_c"/>
    <property type="match status" value="1"/>
</dbReference>
<proteinExistence type="predicted"/>
<dbReference type="Gene3D" id="3.30.565.10">
    <property type="entry name" value="Histidine kinase-like ATPase, C-terminal domain"/>
    <property type="match status" value="1"/>
</dbReference>
<evidence type="ECO:0000313" key="2">
    <source>
        <dbReference type="EMBL" id="TYB74068.1"/>
    </source>
</evidence>